<protein>
    <submittedName>
        <fullName evidence="3">Uncharacterized protein</fullName>
    </submittedName>
</protein>
<dbReference type="EMBL" id="SPLM01000073">
    <property type="protein sequence ID" value="TMW63021.1"/>
    <property type="molecule type" value="Genomic_DNA"/>
</dbReference>
<keyword evidence="1" id="KW-0175">Coiled coil</keyword>
<evidence type="ECO:0000313" key="3">
    <source>
        <dbReference type="EMBL" id="TMW63021.1"/>
    </source>
</evidence>
<dbReference type="AlphaFoldDB" id="A0A8K1CGD4"/>
<accession>A0A8K1CGD4</accession>
<gene>
    <name evidence="3" type="ORF">Poli38472_005639</name>
</gene>
<feature type="region of interest" description="Disordered" evidence="2">
    <location>
        <begin position="487"/>
        <end position="522"/>
    </location>
</feature>
<feature type="coiled-coil region" evidence="1">
    <location>
        <begin position="401"/>
        <end position="477"/>
    </location>
</feature>
<organism evidence="3 4">
    <name type="scientific">Pythium oligandrum</name>
    <name type="common">Mycoparasitic fungus</name>
    <dbReference type="NCBI Taxonomy" id="41045"/>
    <lineage>
        <taxon>Eukaryota</taxon>
        <taxon>Sar</taxon>
        <taxon>Stramenopiles</taxon>
        <taxon>Oomycota</taxon>
        <taxon>Peronosporomycetes</taxon>
        <taxon>Pythiales</taxon>
        <taxon>Pythiaceae</taxon>
        <taxon>Pythium</taxon>
    </lineage>
</organism>
<evidence type="ECO:0000313" key="4">
    <source>
        <dbReference type="Proteomes" id="UP000794436"/>
    </source>
</evidence>
<proteinExistence type="predicted"/>
<feature type="region of interest" description="Disordered" evidence="2">
    <location>
        <begin position="1"/>
        <end position="55"/>
    </location>
</feature>
<dbReference type="Proteomes" id="UP000794436">
    <property type="component" value="Unassembled WGS sequence"/>
</dbReference>
<name>A0A8K1CGD4_PYTOL</name>
<evidence type="ECO:0000256" key="2">
    <source>
        <dbReference type="SAM" id="MobiDB-lite"/>
    </source>
</evidence>
<dbReference type="OrthoDB" id="77577at2759"/>
<evidence type="ECO:0000256" key="1">
    <source>
        <dbReference type="SAM" id="Coils"/>
    </source>
</evidence>
<keyword evidence="4" id="KW-1185">Reference proteome</keyword>
<sequence length="629" mass="71553">MLPPINSRLSYPESNKRRGGTPHVLPDVAAQRPERSDGDNTGRSHGISHSNNGVLERMESLERETLHLREEVLHLRQQCSSNQTHRDDERLSLTKVSEDLQRIVNAFNSKAQADALFQQREQQKAALLFAEVARLGHTVESLEHTIRTLAEDTGRVLDRQEQRLQMATARPVAAGNTSPLKRMHDTISIQLQQQSEETQQNVLMLKNTVAQLRVEIDSDRNERWKLDSERQHWLSELRTMVNKMDATMEVKIASQLERVHSKLMSDKMETLRLLEEHRELVSGADFKRLSTQMMEFSRINDHLLALEQWIRTEHNAIKRIFQLFSVDNDNRFQVLVHELADASRLWHGVLVEQDDQWRGQLSQVLEAVQEVSNVVQKKVFALEEVVPMEVKARQKHDEKLRRRVESAVKSLSRAIDATREDFSSTHSLTPRVGDLECAYQRVLEHINGEVETVRSALKETESKLEQLCVVMESKAQEAVCAMTPDVPEPAQAESRDSGGDVPQDGAEEPLVEAPAHPDGASEQAWETALTVLSESIMEELRRRHNEIVSKVEALESEHNEALEGLRHWATTHAQECRQCYEYLQYRVEQNETEVQVQSCLSGLVDAVVSRNALSTTDSKDAGGLLHLGS</sequence>
<feature type="compositionally biased region" description="Polar residues" evidence="2">
    <location>
        <begin position="43"/>
        <end position="53"/>
    </location>
</feature>
<comment type="caution">
    <text evidence="3">The sequence shown here is derived from an EMBL/GenBank/DDBJ whole genome shotgun (WGS) entry which is preliminary data.</text>
</comment>
<reference evidence="3" key="1">
    <citation type="submission" date="2019-03" db="EMBL/GenBank/DDBJ databases">
        <title>Long read genome sequence of the mycoparasitic Pythium oligandrum ATCC 38472 isolated from sugarbeet rhizosphere.</title>
        <authorList>
            <person name="Gaulin E."/>
        </authorList>
    </citation>
    <scope>NUCLEOTIDE SEQUENCE</scope>
    <source>
        <strain evidence="3">ATCC 38472_TT</strain>
    </source>
</reference>
<feature type="compositionally biased region" description="Basic and acidic residues" evidence="2">
    <location>
        <begin position="32"/>
        <end position="42"/>
    </location>
</feature>